<evidence type="ECO:0000313" key="2">
    <source>
        <dbReference type="Proteomes" id="UP000315783"/>
    </source>
</evidence>
<dbReference type="Proteomes" id="UP000315783">
    <property type="component" value="Unassembled WGS sequence"/>
</dbReference>
<protein>
    <submittedName>
        <fullName evidence="1">Uncharacterized protein</fullName>
    </submittedName>
</protein>
<dbReference type="AlphaFoldDB" id="A0A545VCM4"/>
<sequence>MARALHVLCAVAWLDILDRKLGSPPHLVHEDFVKKAISVCCYKATAVDTTQNTSVCTGHHALWRGRRGRRPQSMCLGLVGSAGTACSSATCHRLKVLNHH</sequence>
<evidence type="ECO:0000313" key="1">
    <source>
        <dbReference type="EMBL" id="TQV99481.1"/>
    </source>
</evidence>
<keyword evidence="2" id="KW-1185">Reference proteome</keyword>
<comment type="caution">
    <text evidence="1">The sequence shown here is derived from an EMBL/GenBank/DDBJ whole genome shotgun (WGS) entry which is preliminary data.</text>
</comment>
<reference evidence="1 2" key="1">
    <citation type="journal article" date="2019" name="Appl. Microbiol. Biotechnol.">
        <title>Genome sequence of Isaria javanica and comparative genome analysis insights into family S53 peptidase evolution in fungal entomopathogens.</title>
        <authorList>
            <person name="Lin R."/>
            <person name="Zhang X."/>
            <person name="Xin B."/>
            <person name="Zou M."/>
            <person name="Gao Y."/>
            <person name="Qin F."/>
            <person name="Hu Q."/>
            <person name="Xie B."/>
            <person name="Cheng X."/>
        </authorList>
    </citation>
    <scope>NUCLEOTIDE SEQUENCE [LARGE SCALE GENOMIC DNA]</scope>
    <source>
        <strain evidence="1 2">IJ1G</strain>
    </source>
</reference>
<name>A0A545VCM4_9HYPO</name>
<accession>A0A545VCM4</accession>
<proteinExistence type="predicted"/>
<organism evidence="1 2">
    <name type="scientific">Cordyceps javanica</name>
    <dbReference type="NCBI Taxonomy" id="43265"/>
    <lineage>
        <taxon>Eukaryota</taxon>
        <taxon>Fungi</taxon>
        <taxon>Dikarya</taxon>
        <taxon>Ascomycota</taxon>
        <taxon>Pezizomycotina</taxon>
        <taxon>Sordariomycetes</taxon>
        <taxon>Hypocreomycetidae</taxon>
        <taxon>Hypocreales</taxon>
        <taxon>Cordycipitaceae</taxon>
        <taxon>Cordyceps</taxon>
    </lineage>
</organism>
<dbReference type="EMBL" id="SPUK01000002">
    <property type="protein sequence ID" value="TQV99481.1"/>
    <property type="molecule type" value="Genomic_DNA"/>
</dbReference>
<gene>
    <name evidence="1" type="ORF">IF1G_01696</name>
</gene>